<accession>A0A0C3L3R3</accession>
<sequence length="55" mass="6334">MAPSRAILYKNGSFEGSMQARRVERVDSASLRSFEFVWGVNSNYKPSFKDIYVIK</sequence>
<keyword evidence="2" id="KW-1185">Reference proteome</keyword>
<dbReference type="EMBL" id="KN822995">
    <property type="protein sequence ID" value="KIO28343.1"/>
    <property type="molecule type" value="Genomic_DNA"/>
</dbReference>
<protein>
    <submittedName>
        <fullName evidence="1">Uncharacterized protein</fullName>
    </submittedName>
</protein>
<evidence type="ECO:0000313" key="2">
    <source>
        <dbReference type="Proteomes" id="UP000054248"/>
    </source>
</evidence>
<name>A0A0C3L3R3_9AGAM</name>
<dbReference type="HOGENOM" id="CLU_3034107_0_0_1"/>
<dbReference type="Proteomes" id="UP000054248">
    <property type="component" value="Unassembled WGS sequence"/>
</dbReference>
<proteinExistence type="predicted"/>
<reference evidence="2" key="2">
    <citation type="submission" date="2015-01" db="EMBL/GenBank/DDBJ databases">
        <title>Evolutionary Origins and Diversification of the Mycorrhizal Mutualists.</title>
        <authorList>
            <consortium name="DOE Joint Genome Institute"/>
            <consortium name="Mycorrhizal Genomics Consortium"/>
            <person name="Kohler A."/>
            <person name="Kuo A."/>
            <person name="Nagy L.G."/>
            <person name="Floudas D."/>
            <person name="Copeland A."/>
            <person name="Barry K.W."/>
            <person name="Cichocki N."/>
            <person name="Veneault-Fourrey C."/>
            <person name="LaButti K."/>
            <person name="Lindquist E.A."/>
            <person name="Lipzen A."/>
            <person name="Lundell T."/>
            <person name="Morin E."/>
            <person name="Murat C."/>
            <person name="Riley R."/>
            <person name="Ohm R."/>
            <person name="Sun H."/>
            <person name="Tunlid A."/>
            <person name="Henrissat B."/>
            <person name="Grigoriev I.V."/>
            <person name="Hibbett D.S."/>
            <person name="Martin F."/>
        </authorList>
    </citation>
    <scope>NUCLEOTIDE SEQUENCE [LARGE SCALE GENOMIC DNA]</scope>
    <source>
        <strain evidence="2">MUT 4182</strain>
    </source>
</reference>
<dbReference type="AlphaFoldDB" id="A0A0C3L3R3"/>
<organism evidence="1 2">
    <name type="scientific">Tulasnella calospora MUT 4182</name>
    <dbReference type="NCBI Taxonomy" id="1051891"/>
    <lineage>
        <taxon>Eukaryota</taxon>
        <taxon>Fungi</taxon>
        <taxon>Dikarya</taxon>
        <taxon>Basidiomycota</taxon>
        <taxon>Agaricomycotina</taxon>
        <taxon>Agaricomycetes</taxon>
        <taxon>Cantharellales</taxon>
        <taxon>Tulasnellaceae</taxon>
        <taxon>Tulasnella</taxon>
    </lineage>
</organism>
<gene>
    <name evidence="1" type="ORF">M407DRAFT_243030</name>
</gene>
<evidence type="ECO:0000313" key="1">
    <source>
        <dbReference type="EMBL" id="KIO28343.1"/>
    </source>
</evidence>
<reference evidence="1 2" key="1">
    <citation type="submission" date="2014-04" db="EMBL/GenBank/DDBJ databases">
        <authorList>
            <consortium name="DOE Joint Genome Institute"/>
            <person name="Kuo A."/>
            <person name="Girlanda M."/>
            <person name="Perotto S."/>
            <person name="Kohler A."/>
            <person name="Nagy L.G."/>
            <person name="Floudas D."/>
            <person name="Copeland A."/>
            <person name="Barry K.W."/>
            <person name="Cichocki N."/>
            <person name="Veneault-Fourrey C."/>
            <person name="LaButti K."/>
            <person name="Lindquist E.A."/>
            <person name="Lipzen A."/>
            <person name="Lundell T."/>
            <person name="Morin E."/>
            <person name="Murat C."/>
            <person name="Sun H."/>
            <person name="Tunlid A."/>
            <person name="Henrissat B."/>
            <person name="Grigoriev I.V."/>
            <person name="Hibbett D.S."/>
            <person name="Martin F."/>
            <person name="Nordberg H.P."/>
            <person name="Cantor M.N."/>
            <person name="Hua S.X."/>
        </authorList>
    </citation>
    <scope>NUCLEOTIDE SEQUENCE [LARGE SCALE GENOMIC DNA]</scope>
    <source>
        <strain evidence="1 2">MUT 4182</strain>
    </source>
</reference>